<dbReference type="Proteomes" id="UP000019442">
    <property type="component" value="Chromosome"/>
</dbReference>
<keyword evidence="4" id="KW-1185">Reference proteome</keyword>
<dbReference type="EMBL" id="CP007268">
    <property type="protein sequence ID" value="AHK79014.1"/>
    <property type="molecule type" value="Genomic_DNA"/>
</dbReference>
<dbReference type="AlphaFoldDB" id="W8KGU1"/>
<evidence type="ECO:0000259" key="2">
    <source>
        <dbReference type="SMART" id="SM00833"/>
    </source>
</evidence>
<dbReference type="InterPro" id="IPR003495">
    <property type="entry name" value="CobW/HypB/UreG_nucleotide-bd"/>
</dbReference>
<gene>
    <name evidence="3" type="ORF">M911_07435</name>
</gene>
<organism evidence="3 4">
    <name type="scientific">Ectothiorhodospira haloalkaliphila</name>
    <dbReference type="NCBI Taxonomy" id="421628"/>
    <lineage>
        <taxon>Bacteria</taxon>
        <taxon>Pseudomonadati</taxon>
        <taxon>Pseudomonadota</taxon>
        <taxon>Gammaproteobacteria</taxon>
        <taxon>Chromatiales</taxon>
        <taxon>Ectothiorhodospiraceae</taxon>
        <taxon>Ectothiorhodospira</taxon>
    </lineage>
</organism>
<dbReference type="PANTHER" id="PTHR13748">
    <property type="entry name" value="COBW-RELATED"/>
    <property type="match status" value="1"/>
</dbReference>
<dbReference type="PATRIC" id="fig|1354791.3.peg.1944"/>
<accession>W8KGU1</accession>
<dbReference type="OrthoDB" id="9808822at2"/>
<comment type="function">
    <text evidence="1">Zinc chaperone that directly transfers zinc cofactor to target proteins, thereby activating them. Zinc is transferred from the CXCC motif in the GTPase domain to the zinc binding site in target proteins in a process requiring GTP hydrolysis.</text>
</comment>
<dbReference type="InterPro" id="IPR011629">
    <property type="entry name" value="CobW-like_C"/>
</dbReference>
<dbReference type="SMART" id="SM00833">
    <property type="entry name" value="CobW_C"/>
    <property type="match status" value="1"/>
</dbReference>
<reference evidence="4" key="2">
    <citation type="submission" date="2014-02" db="EMBL/GenBank/DDBJ databases">
        <title>Draft Genome Sequence of extremely halophilic bacteria Halorhodospira halochloris.</title>
        <authorList>
            <person name="Singh K.S."/>
        </authorList>
    </citation>
    <scope>NUCLEOTIDE SEQUENCE [LARGE SCALE GENOMIC DNA]</scope>
    <source>
        <strain evidence="4">A</strain>
    </source>
</reference>
<feature type="domain" description="CobW C-terminal" evidence="2">
    <location>
        <begin position="261"/>
        <end position="346"/>
    </location>
</feature>
<dbReference type="HOGENOM" id="CLU_017452_1_2_6"/>
<dbReference type="InterPro" id="IPR027417">
    <property type="entry name" value="P-loop_NTPase"/>
</dbReference>
<dbReference type="RefSeq" id="WP_025281435.1">
    <property type="nucleotide sequence ID" value="NZ_CP007268.1"/>
</dbReference>
<dbReference type="GO" id="GO:0005737">
    <property type="term" value="C:cytoplasm"/>
    <property type="evidence" value="ECO:0007669"/>
    <property type="project" value="TreeGrafter"/>
</dbReference>
<reference evidence="3 4" key="1">
    <citation type="journal article" date="2014" name="J Genomics">
        <title>Draft Genome Sequence of the Extremely Halophilic Phototrophic Purple Sulfur Bacterium Halorhodospira halochloris.</title>
        <authorList>
            <person name="Singh K.S."/>
            <person name="Kirksey J."/>
            <person name="Hoff W.D."/>
            <person name="Deole R."/>
        </authorList>
    </citation>
    <scope>NUCLEOTIDE SEQUENCE [LARGE SCALE GENOMIC DNA]</scope>
    <source>
        <strain evidence="3 4">A</strain>
    </source>
</reference>
<dbReference type="Gene3D" id="3.40.50.300">
    <property type="entry name" value="P-loop containing nucleotide triphosphate hydrolases"/>
    <property type="match status" value="1"/>
</dbReference>
<evidence type="ECO:0000313" key="3">
    <source>
        <dbReference type="EMBL" id="AHK79014.1"/>
    </source>
</evidence>
<dbReference type="PANTHER" id="PTHR13748:SF46">
    <property type="entry name" value="ZINC CHAPERONE YEIR"/>
    <property type="match status" value="1"/>
</dbReference>
<name>W8KGU1_9GAMM</name>
<dbReference type="InterPro" id="IPR051316">
    <property type="entry name" value="Zinc-reg_GTPase_activator"/>
</dbReference>
<dbReference type="Pfam" id="PF02492">
    <property type="entry name" value="cobW"/>
    <property type="match status" value="1"/>
</dbReference>
<dbReference type="Pfam" id="PF07683">
    <property type="entry name" value="CobW_C"/>
    <property type="match status" value="1"/>
</dbReference>
<protein>
    <recommendedName>
        <fullName evidence="2">CobW C-terminal domain-containing protein</fullName>
    </recommendedName>
</protein>
<evidence type="ECO:0000256" key="1">
    <source>
        <dbReference type="ARBA" id="ARBA00045658"/>
    </source>
</evidence>
<evidence type="ECO:0000313" key="4">
    <source>
        <dbReference type="Proteomes" id="UP000019442"/>
    </source>
</evidence>
<proteinExistence type="predicted"/>
<dbReference type="SUPFAM" id="SSF52540">
    <property type="entry name" value="P-loop containing nucleoside triphosphate hydrolases"/>
    <property type="match status" value="1"/>
</dbReference>
<dbReference type="KEGG" id="hhc:M911_07435"/>
<dbReference type="CDD" id="cd03112">
    <property type="entry name" value="CobW-like"/>
    <property type="match status" value="1"/>
</dbReference>
<sequence>MSGAVLNLITGFLGAGKTTAILHLLAHRPAHERWAVLVNEFGEVGIDGEILADAAGDEIRVREVAGGCICCTGAMNLRVALTKILREIRPDRLLVEPTGLGHPTGIVDTLRDPWLASAARLGNITCIVDPAGFSEERLEKSLIYKDQLTLADVVVINKTDVAPVDQLEALEAFVAGLYPPKQAVVRTTHGQIDPALLDLEASGVGGMSGAGGQGVFTRVTPAFTPQSGLSTGYSASSASVVSPVSLGLADPATQAPAADTARGWRFPPEDRFDLKVLEGLFSKPPFSELVRAKGVVRTGREWYRVDWAEGRFSTAPIAWRRDSRVELIADEALDWAAVEALLLQALTPTPLPQAGEGL</sequence>